<proteinExistence type="predicted"/>
<accession>A0A0G4EE72</accession>
<reference evidence="1 2" key="1">
    <citation type="submission" date="2014-11" db="EMBL/GenBank/DDBJ databases">
        <authorList>
            <person name="Zhu J."/>
            <person name="Qi W."/>
            <person name="Song R."/>
        </authorList>
    </citation>
    <scope>NUCLEOTIDE SEQUENCE [LARGE SCALE GENOMIC DNA]</scope>
</reference>
<sequence>MSRELLHPFSLVCCALGRPVVVKLESYESDIVLVKRLREELRKYINPTVAWDVFNDFMDQALTILADGDPQAPQWTEHFAQLAFVEFVM</sequence>
<gene>
    <name evidence="1" type="ORF">Vbra_3713</name>
</gene>
<protein>
    <submittedName>
        <fullName evidence="1">Uncharacterized protein</fullName>
    </submittedName>
</protein>
<organism evidence="1 2">
    <name type="scientific">Vitrella brassicaformis (strain CCMP3155)</name>
    <dbReference type="NCBI Taxonomy" id="1169540"/>
    <lineage>
        <taxon>Eukaryota</taxon>
        <taxon>Sar</taxon>
        <taxon>Alveolata</taxon>
        <taxon>Colpodellida</taxon>
        <taxon>Vitrellaceae</taxon>
        <taxon>Vitrella</taxon>
    </lineage>
</organism>
<keyword evidence="2" id="KW-1185">Reference proteome</keyword>
<dbReference type="Proteomes" id="UP000041254">
    <property type="component" value="Unassembled WGS sequence"/>
</dbReference>
<dbReference type="InParanoid" id="A0A0G4EE72"/>
<dbReference type="AlphaFoldDB" id="A0A0G4EE72"/>
<evidence type="ECO:0000313" key="1">
    <source>
        <dbReference type="EMBL" id="CEL94277.1"/>
    </source>
</evidence>
<dbReference type="VEuPathDB" id="CryptoDB:Vbra_3713"/>
<evidence type="ECO:0000313" key="2">
    <source>
        <dbReference type="Proteomes" id="UP000041254"/>
    </source>
</evidence>
<dbReference type="EMBL" id="CDMY01000214">
    <property type="protein sequence ID" value="CEL94277.1"/>
    <property type="molecule type" value="Genomic_DNA"/>
</dbReference>
<name>A0A0G4EE72_VITBC</name>